<dbReference type="EMBL" id="GL882886">
    <property type="protein sequence ID" value="EGF79470.1"/>
    <property type="molecule type" value="Genomic_DNA"/>
</dbReference>
<dbReference type="PANTHER" id="PTHR10073">
    <property type="entry name" value="DNA MISMATCH REPAIR PROTEIN MLH, PMS, MUTL"/>
    <property type="match status" value="1"/>
</dbReference>
<accession>F4P5S0</accession>
<dbReference type="Pfam" id="PF08432">
    <property type="entry name" value="Vfa1"/>
    <property type="match status" value="1"/>
</dbReference>
<dbReference type="HOGENOM" id="CLU_946599_0_0_1"/>
<reference evidence="2 3" key="1">
    <citation type="submission" date="2009-12" db="EMBL/GenBank/DDBJ databases">
        <title>The draft genome of Batrachochytrium dendrobatidis.</title>
        <authorList>
            <consortium name="US DOE Joint Genome Institute (JGI-PGF)"/>
            <person name="Kuo A."/>
            <person name="Salamov A."/>
            <person name="Schmutz J."/>
            <person name="Lucas S."/>
            <person name="Pitluck S."/>
            <person name="Rosenblum E."/>
            <person name="Stajich J."/>
            <person name="Eisen M."/>
            <person name="Grigoriev I.V."/>
        </authorList>
    </citation>
    <scope>NUCLEOTIDE SEQUENCE [LARGE SCALE GENOMIC DNA]</scope>
    <source>
        <strain evidence="3">JAM81 / FGSC 10211</strain>
    </source>
</reference>
<feature type="compositionally biased region" description="Basic and acidic residues" evidence="1">
    <location>
        <begin position="219"/>
        <end position="243"/>
    </location>
</feature>
<dbReference type="Proteomes" id="UP000007241">
    <property type="component" value="Unassembled WGS sequence"/>
</dbReference>
<evidence type="ECO:0008006" key="4">
    <source>
        <dbReference type="Google" id="ProtNLM"/>
    </source>
</evidence>
<dbReference type="InParanoid" id="F4P5S0"/>
<dbReference type="GO" id="GO:0140664">
    <property type="term" value="F:ATP-dependent DNA damage sensor activity"/>
    <property type="evidence" value="ECO:0007669"/>
    <property type="project" value="InterPro"/>
</dbReference>
<evidence type="ECO:0000313" key="3">
    <source>
        <dbReference type="Proteomes" id="UP000007241"/>
    </source>
</evidence>
<gene>
    <name evidence="2" type="ORF">BATDEDRAFT_25830</name>
</gene>
<evidence type="ECO:0000313" key="2">
    <source>
        <dbReference type="EMBL" id="EGF79470.1"/>
    </source>
</evidence>
<feature type="region of interest" description="Disordered" evidence="1">
    <location>
        <begin position="273"/>
        <end position="294"/>
    </location>
</feature>
<dbReference type="InterPro" id="IPR037198">
    <property type="entry name" value="MutL_C_sf"/>
</dbReference>
<dbReference type="AlphaFoldDB" id="F4P5S0"/>
<organism evidence="2 3">
    <name type="scientific">Batrachochytrium dendrobatidis (strain JAM81 / FGSC 10211)</name>
    <name type="common">Frog chytrid fungus</name>
    <dbReference type="NCBI Taxonomy" id="684364"/>
    <lineage>
        <taxon>Eukaryota</taxon>
        <taxon>Fungi</taxon>
        <taxon>Fungi incertae sedis</taxon>
        <taxon>Chytridiomycota</taxon>
        <taxon>Chytridiomycota incertae sedis</taxon>
        <taxon>Chytridiomycetes</taxon>
        <taxon>Rhizophydiales</taxon>
        <taxon>Rhizophydiales incertae sedis</taxon>
        <taxon>Batrachochytrium</taxon>
    </lineage>
</organism>
<dbReference type="SUPFAM" id="SSF118116">
    <property type="entry name" value="DNA mismatch repair protein MutL"/>
    <property type="match status" value="1"/>
</dbReference>
<dbReference type="GO" id="GO:0016887">
    <property type="term" value="F:ATP hydrolysis activity"/>
    <property type="evidence" value="ECO:0007669"/>
    <property type="project" value="InterPro"/>
</dbReference>
<dbReference type="Gene3D" id="3.30.1540.20">
    <property type="entry name" value="MutL, C-terminal domain, dimerisation subdomain"/>
    <property type="match status" value="1"/>
</dbReference>
<evidence type="ECO:0000256" key="1">
    <source>
        <dbReference type="SAM" id="MobiDB-lite"/>
    </source>
</evidence>
<keyword evidence="3" id="KW-1185">Reference proteome</keyword>
<dbReference type="InterPro" id="IPR013640">
    <property type="entry name" value="Vfa1"/>
</dbReference>
<name>F4P5S0_BATDJ</name>
<dbReference type="InterPro" id="IPR042120">
    <property type="entry name" value="MutL_C_dimsub"/>
</dbReference>
<feature type="region of interest" description="Disordered" evidence="1">
    <location>
        <begin position="207"/>
        <end position="253"/>
    </location>
</feature>
<proteinExistence type="predicted"/>
<dbReference type="GO" id="GO:0032300">
    <property type="term" value="C:mismatch repair complex"/>
    <property type="evidence" value="ECO:0007669"/>
    <property type="project" value="InterPro"/>
</dbReference>
<dbReference type="OrthoDB" id="2160339at2759"/>
<dbReference type="GO" id="GO:0006298">
    <property type="term" value="P:mismatch repair"/>
    <property type="evidence" value="ECO:0007669"/>
    <property type="project" value="InterPro"/>
</dbReference>
<sequence>MTLFKKTPIRFSKDNLQGLILIGQVDRCYIACILPLHSAVVDLELQISWQSSHCDLLVFIDQHAADERIRLEQLLHEQPKSDIDILKSRACRKVTRSSMHKSAIKFGDYLSQSSCSFLLNSLSKCKFPFQCAHGRPTISPIGYLPSASNSSLEKNPTFLYQHIQMDAVKPGTCFVCNKESQNVLTNGAGDWFYVCISHTSDRSFCRPEKVSLPAPSKPNPEKVEPKSDAASKETDSKPAEKTPDAPTPLKESNQFTLTSNFVYLRQNYHKKREQAKSAKAISSQLPSVPRRSGF</sequence>
<dbReference type="GeneID" id="18238896"/>
<dbReference type="RefSeq" id="XP_006679897.1">
    <property type="nucleotide sequence ID" value="XM_006679834.1"/>
</dbReference>
<dbReference type="InterPro" id="IPR038973">
    <property type="entry name" value="MutL/Mlh/Pms-like"/>
</dbReference>
<dbReference type="STRING" id="684364.F4P5S0"/>
<dbReference type="PANTHER" id="PTHR10073:SF47">
    <property type="entry name" value="DNA MISMATCH REPAIR PROTEIN MLH3"/>
    <property type="match status" value="1"/>
</dbReference>
<protein>
    <recommendedName>
        <fullName evidence="4">MutL C-terminal dimerisation domain-containing protein</fullName>
    </recommendedName>
</protein>